<accession>A0A8J3JPI7</accession>
<sequence>MFLGRIGRAVRVFLAQTLRPKTLAVLAGLSLLSLALLHAARGIPQYAENLALNMGAELVGAIVIFFAVTPIVRRAQQGRVHEHRRLDYDWYTDRVTGARTLVRVLDTFSGLFSRPVDQRFFRAATALLRRRVPIQVLLMDPDSLAAEQRTEELQGHSDVRLEILRNIRRLEAYRQGLDPELRQHFEVRLYAASASVTIYRWDSRMLVSFLPLGRLSGDTAQLEVSSESPLGTFVGERFDDLWRHGTPIEDHVALHITLMDGTGSRDYVARFVVLDDEHYIADPRIIAHLARHRDGTITARLGKVPSQVYALHIVAEESDVMSDLNANFLAKYERPGAAFIRLVPDHPPTRSDPT</sequence>
<feature type="transmembrane region" description="Helical" evidence="1">
    <location>
        <begin position="52"/>
        <end position="72"/>
    </location>
</feature>
<reference evidence="2 3" key="1">
    <citation type="submission" date="2021-01" db="EMBL/GenBank/DDBJ databases">
        <title>Whole genome shotgun sequence of Catellatospora bangladeshensis NBRC 107357.</title>
        <authorList>
            <person name="Komaki H."/>
            <person name="Tamura T."/>
        </authorList>
    </citation>
    <scope>NUCLEOTIDE SEQUENCE [LARGE SCALE GENOMIC DNA]</scope>
    <source>
        <strain evidence="2 3">NBRC 107357</strain>
    </source>
</reference>
<proteinExistence type="predicted"/>
<comment type="caution">
    <text evidence="2">The sequence shown here is derived from an EMBL/GenBank/DDBJ whole genome shotgun (WGS) entry which is preliminary data.</text>
</comment>
<organism evidence="2 3">
    <name type="scientific">Catellatospora bangladeshensis</name>
    <dbReference type="NCBI Taxonomy" id="310355"/>
    <lineage>
        <taxon>Bacteria</taxon>
        <taxon>Bacillati</taxon>
        <taxon>Actinomycetota</taxon>
        <taxon>Actinomycetes</taxon>
        <taxon>Micromonosporales</taxon>
        <taxon>Micromonosporaceae</taxon>
        <taxon>Catellatospora</taxon>
    </lineage>
</organism>
<keyword evidence="1" id="KW-1133">Transmembrane helix</keyword>
<evidence type="ECO:0000313" key="3">
    <source>
        <dbReference type="Proteomes" id="UP000601223"/>
    </source>
</evidence>
<protein>
    <submittedName>
        <fullName evidence="2">Uncharacterized protein</fullName>
    </submittedName>
</protein>
<keyword evidence="1" id="KW-0472">Membrane</keyword>
<dbReference type="Proteomes" id="UP000601223">
    <property type="component" value="Unassembled WGS sequence"/>
</dbReference>
<dbReference type="EMBL" id="BONF01000021">
    <property type="protein sequence ID" value="GIF82605.1"/>
    <property type="molecule type" value="Genomic_DNA"/>
</dbReference>
<name>A0A8J3JPI7_9ACTN</name>
<keyword evidence="1" id="KW-0812">Transmembrane</keyword>
<dbReference type="RefSeq" id="WP_203748094.1">
    <property type="nucleotide sequence ID" value="NZ_BONF01000021.1"/>
</dbReference>
<gene>
    <name evidence="2" type="ORF">Cba03nite_39540</name>
</gene>
<keyword evidence="3" id="KW-1185">Reference proteome</keyword>
<evidence type="ECO:0000313" key="2">
    <source>
        <dbReference type="EMBL" id="GIF82605.1"/>
    </source>
</evidence>
<dbReference type="AlphaFoldDB" id="A0A8J3JPI7"/>
<evidence type="ECO:0000256" key="1">
    <source>
        <dbReference type="SAM" id="Phobius"/>
    </source>
</evidence>